<evidence type="ECO:0000313" key="2">
    <source>
        <dbReference type="Proteomes" id="UP000177078"/>
    </source>
</evidence>
<organism evidence="1 2">
    <name type="scientific">Candidatus Wildermuthbacteria bacterium RIFCSPHIGHO2_12_FULL_40_12</name>
    <dbReference type="NCBI Taxonomy" id="1802457"/>
    <lineage>
        <taxon>Bacteria</taxon>
        <taxon>Candidatus Wildermuthiibacteriota</taxon>
    </lineage>
</organism>
<dbReference type="Proteomes" id="UP000177078">
    <property type="component" value="Unassembled WGS sequence"/>
</dbReference>
<sequence>MAEVAIAKEQKGSSTSYRMDTVALNIIAANVDGVSNRDFKPWEIISDPNPKNNEGIVMVILRDDKGRERARCNVPKKHLAKIRSDR</sequence>
<dbReference type="AlphaFoldDB" id="A0A1G2RE43"/>
<protein>
    <submittedName>
        <fullName evidence="1">Uncharacterized protein</fullName>
    </submittedName>
</protein>
<evidence type="ECO:0000313" key="1">
    <source>
        <dbReference type="EMBL" id="OHA70808.1"/>
    </source>
</evidence>
<comment type="caution">
    <text evidence="1">The sequence shown here is derived from an EMBL/GenBank/DDBJ whole genome shotgun (WGS) entry which is preliminary data.</text>
</comment>
<reference evidence="1 2" key="1">
    <citation type="journal article" date="2016" name="Nat. Commun.">
        <title>Thousands of microbial genomes shed light on interconnected biogeochemical processes in an aquifer system.</title>
        <authorList>
            <person name="Anantharaman K."/>
            <person name="Brown C.T."/>
            <person name="Hug L.A."/>
            <person name="Sharon I."/>
            <person name="Castelle C.J."/>
            <person name="Probst A.J."/>
            <person name="Thomas B.C."/>
            <person name="Singh A."/>
            <person name="Wilkins M.J."/>
            <person name="Karaoz U."/>
            <person name="Brodie E.L."/>
            <person name="Williams K.H."/>
            <person name="Hubbard S.S."/>
            <person name="Banfield J.F."/>
        </authorList>
    </citation>
    <scope>NUCLEOTIDE SEQUENCE [LARGE SCALE GENOMIC DNA]</scope>
</reference>
<proteinExistence type="predicted"/>
<gene>
    <name evidence="1" type="ORF">A3F15_01220</name>
</gene>
<accession>A0A1G2RE43</accession>
<name>A0A1G2RE43_9BACT</name>
<dbReference type="STRING" id="1802457.A3F15_01220"/>
<dbReference type="EMBL" id="MHUC01000018">
    <property type="protein sequence ID" value="OHA70808.1"/>
    <property type="molecule type" value="Genomic_DNA"/>
</dbReference>